<protein>
    <recommendedName>
        <fullName evidence="3">2'-5' RNA ligase superfamily protein</fullName>
    </recommendedName>
</protein>
<name>A0A4R1Y7T3_ACICA</name>
<reference evidence="1 2" key="1">
    <citation type="submission" date="2019-03" db="EMBL/GenBank/DDBJ databases">
        <title>Genomic analyses of the natural microbiome of Caenorhabditis elegans.</title>
        <authorList>
            <person name="Samuel B."/>
        </authorList>
    </citation>
    <scope>NUCLEOTIDE SEQUENCE [LARGE SCALE GENOMIC DNA]</scope>
    <source>
        <strain evidence="1 2">JUb89</strain>
    </source>
</reference>
<comment type="caution">
    <text evidence="1">The sequence shown here is derived from an EMBL/GenBank/DDBJ whole genome shotgun (WGS) entry which is preliminary data.</text>
</comment>
<organism evidence="1 2">
    <name type="scientific">Acinetobacter calcoaceticus</name>
    <dbReference type="NCBI Taxonomy" id="471"/>
    <lineage>
        <taxon>Bacteria</taxon>
        <taxon>Pseudomonadati</taxon>
        <taxon>Pseudomonadota</taxon>
        <taxon>Gammaproteobacteria</taxon>
        <taxon>Moraxellales</taxon>
        <taxon>Moraxellaceae</taxon>
        <taxon>Acinetobacter</taxon>
        <taxon>Acinetobacter calcoaceticus/baumannii complex</taxon>
    </lineage>
</organism>
<sequence>MFLNPQNLVIPTLVRDYPEWHHARCHYALWYIEIDQPELIAYLDQLRLHFADLLLQPNQRQYHISVYVCGFLTELAPRFNDDFHPRQMQQQIQYLHQHIQQRSLGSFQLKLTQLNSFDSALIVELLDPVQCLGQIRQGMALYANEIAALQYCPHITLGLYREAYAAEKIYARMQSILQRPFEITVDQLKFGYYQAQQLQGPLYAQYSVHLDQDQACCN</sequence>
<dbReference type="AlphaFoldDB" id="A0A4R1Y7T3"/>
<dbReference type="EMBL" id="SLVJ01000005">
    <property type="protein sequence ID" value="TCM68363.1"/>
    <property type="molecule type" value="Genomic_DNA"/>
</dbReference>
<dbReference type="SUPFAM" id="SSF55144">
    <property type="entry name" value="LigT-like"/>
    <property type="match status" value="1"/>
</dbReference>
<accession>A0A4R1Y7T3</accession>
<dbReference type="Gene3D" id="3.90.1140.10">
    <property type="entry name" value="Cyclic phosphodiesterase"/>
    <property type="match status" value="1"/>
</dbReference>
<evidence type="ECO:0000313" key="1">
    <source>
        <dbReference type="EMBL" id="TCM68363.1"/>
    </source>
</evidence>
<evidence type="ECO:0008006" key="3">
    <source>
        <dbReference type="Google" id="ProtNLM"/>
    </source>
</evidence>
<dbReference type="OrthoDB" id="5540889at2"/>
<dbReference type="Pfam" id="PF13563">
    <property type="entry name" value="2_5_RNA_ligase2"/>
    <property type="match status" value="1"/>
</dbReference>
<keyword evidence="2" id="KW-1185">Reference proteome</keyword>
<gene>
    <name evidence="1" type="ORF">EC844_10566</name>
</gene>
<dbReference type="Proteomes" id="UP000294963">
    <property type="component" value="Unassembled WGS sequence"/>
</dbReference>
<dbReference type="InterPro" id="IPR009097">
    <property type="entry name" value="Cyclic_Pdiesterase"/>
</dbReference>
<proteinExistence type="predicted"/>
<evidence type="ECO:0000313" key="2">
    <source>
        <dbReference type="Proteomes" id="UP000294963"/>
    </source>
</evidence>